<dbReference type="SMART" id="SM00487">
    <property type="entry name" value="DEXDc"/>
    <property type="match status" value="1"/>
</dbReference>
<dbReference type="Pfam" id="PF04851">
    <property type="entry name" value="ResIII"/>
    <property type="match status" value="1"/>
</dbReference>
<dbReference type="GO" id="GO:0016787">
    <property type="term" value="F:hydrolase activity"/>
    <property type="evidence" value="ECO:0007669"/>
    <property type="project" value="InterPro"/>
</dbReference>
<dbReference type="RefSeq" id="WP_169172686.1">
    <property type="nucleotide sequence ID" value="NZ_JAAIII010000005.1"/>
</dbReference>
<dbReference type="InterPro" id="IPR054347">
    <property type="entry name" value="TOTE_primase"/>
</dbReference>
<keyword evidence="2" id="KW-0255">Endonuclease</keyword>
<dbReference type="InterPro" id="IPR050742">
    <property type="entry name" value="Helicase_Restrict-Modif_Enz"/>
</dbReference>
<dbReference type="InterPro" id="IPR014001">
    <property type="entry name" value="Helicase_ATP-bd"/>
</dbReference>
<comment type="caution">
    <text evidence="2">The sequence shown here is derived from an EMBL/GenBank/DDBJ whole genome shotgun (WGS) entry which is preliminary data.</text>
</comment>
<protein>
    <submittedName>
        <fullName evidence="2">Type III restriction endonuclease</fullName>
    </submittedName>
</protein>
<dbReference type="CDD" id="cd18785">
    <property type="entry name" value="SF2_C"/>
    <property type="match status" value="1"/>
</dbReference>
<reference evidence="2 3" key="1">
    <citation type="submission" date="2020-02" db="EMBL/GenBank/DDBJ databases">
        <title>Characterization of phylogenetic diversity of novel bifidobacterial species isolated in Czech ZOOs.</title>
        <authorList>
            <person name="Lugli G.A."/>
            <person name="Vera N.B."/>
            <person name="Ventura M."/>
        </authorList>
    </citation>
    <scope>NUCLEOTIDE SEQUENCE [LARGE SCALE GENOMIC DNA]</scope>
    <source>
        <strain evidence="2 3">DSM 109957</strain>
    </source>
</reference>
<dbReference type="PROSITE" id="PS51192">
    <property type="entry name" value="HELICASE_ATP_BIND_1"/>
    <property type="match status" value="1"/>
</dbReference>
<sequence>MDVDNVEGIKTEALLGQQRYRLIAVVPHVDDDARESMVVCMPASRADDMAKPADCSHNEIGEYRYATMEEWLAGVGCLYAATRSVSASDEPVTAGSSARRKLALFRSLFHGREDMFARKWRNTRKGTQGFSPSCANKWKPGLCLLKMGRGGKCGECKHRRFDELTDQVLLAHFTQVREDLNNVIGIYPMDERNQTWFLAIDFDKGQWQREVLCVRGICKNLEIPCAVERSQSGNGAHVWFFFDKLCDGAVSRRFGETILTLGAESGDINEFTAYDRLFPNQDMIPTGGFGNLIALPLQKKARDNGNSVFVDEAFNPYEDQWAFLASMKRVNVEKIREVIALKPYGSLGQLAKEQNTVADMSDTNEPTIRQSTSESGNTNVSMPQMITVVRSNMLEIGKQDVPPSVRNAIRRLAAFANPDFYRAQTMRQPVWGKPRIIDLGDETSDAIMIPRGCEESLLRLLSENGINAVVEDRRYQGSAINVSFKGILWPRQVEAKEVMLRHDDGVLVAPTGFGKTVIAAAIIGELKISTLIVLRSAALLEQWRTSLLAMLDIRETIVPRMTKTGRLAKRQPSVIGQVGDGRNEPNGIIDIALAQSLFEKDGETGARTVKDMVNDYGLVIFDECHHVAASGHEAIARAVRAKYVYGLTGTPKREDGMQLVTFMHCGPIRHTVDVAEQMASQQFERRLVPRFTAINMDLGSSATLNDYLSAVCSSESRNKLIVDDVVAALAGGHAPLVLTKRVDHAKHLAKMLKQRGCDDVKLLTGQVSNKADRRAVLESIRFLPAGEPLAIVATLSYAGEGFDVPRLDTLFLAAPASWEGPVSQAVGRLHRDFVGKHEVLVYDYVDVGVPMLERMYRRRLKAYAKLGYRLARNTASEPLQGTTNGSVGEPCMYFADGYTSMLLDDVAMCQRSITIAATVATNVALKSLEGRFASAIQRGVVIHIDLQIRENASRAVKSRVEALLRRLERLGCMVREVEWCADCAVFDDRLVWYGSLPLLRCGSRNVGDCSIRSVDPALARMLLSNQRYGVRPLIG</sequence>
<keyword evidence="3" id="KW-1185">Reference proteome</keyword>
<name>A0A7Y0HS15_9BIFI</name>
<dbReference type="GO" id="GO:0004519">
    <property type="term" value="F:endonuclease activity"/>
    <property type="evidence" value="ECO:0007669"/>
    <property type="project" value="UniProtKB-KW"/>
</dbReference>
<dbReference type="InterPro" id="IPR006935">
    <property type="entry name" value="Helicase/UvrB_N"/>
</dbReference>
<dbReference type="SUPFAM" id="SSF52540">
    <property type="entry name" value="P-loop containing nucleoside triphosphate hydrolases"/>
    <property type="match status" value="2"/>
</dbReference>
<dbReference type="PANTHER" id="PTHR47396:SF1">
    <property type="entry name" value="ATP-DEPENDENT HELICASE IRC3-RELATED"/>
    <property type="match status" value="1"/>
</dbReference>
<accession>A0A7Y0HS15</accession>
<dbReference type="InterPro" id="IPR027417">
    <property type="entry name" value="P-loop_NTPase"/>
</dbReference>
<evidence type="ECO:0000259" key="1">
    <source>
        <dbReference type="PROSITE" id="PS51192"/>
    </source>
</evidence>
<dbReference type="Proteomes" id="UP000532194">
    <property type="component" value="Unassembled WGS sequence"/>
</dbReference>
<dbReference type="Gene3D" id="3.40.50.300">
    <property type="entry name" value="P-loop containing nucleotide triphosphate hydrolases"/>
    <property type="match status" value="2"/>
</dbReference>
<proteinExistence type="predicted"/>
<dbReference type="GO" id="GO:0005524">
    <property type="term" value="F:ATP binding"/>
    <property type="evidence" value="ECO:0007669"/>
    <property type="project" value="InterPro"/>
</dbReference>
<dbReference type="GO" id="GO:0003677">
    <property type="term" value="F:DNA binding"/>
    <property type="evidence" value="ECO:0007669"/>
    <property type="project" value="InterPro"/>
</dbReference>
<keyword evidence="2" id="KW-0540">Nuclease</keyword>
<dbReference type="AlphaFoldDB" id="A0A7Y0HS15"/>
<gene>
    <name evidence="2" type="ORF">G1C95_1867</name>
</gene>
<organism evidence="2 3">
    <name type="scientific">Bifidobacterium oedipodis</name>
    <dbReference type="NCBI Taxonomy" id="2675322"/>
    <lineage>
        <taxon>Bacteria</taxon>
        <taxon>Bacillati</taxon>
        <taxon>Actinomycetota</taxon>
        <taxon>Actinomycetes</taxon>
        <taxon>Bifidobacteriales</taxon>
        <taxon>Bifidobacteriaceae</taxon>
        <taxon>Bifidobacterium</taxon>
    </lineage>
</organism>
<evidence type="ECO:0000313" key="3">
    <source>
        <dbReference type="Proteomes" id="UP000532194"/>
    </source>
</evidence>
<dbReference type="Pfam" id="PF22548">
    <property type="entry name" value="AEP-TOTE"/>
    <property type="match status" value="1"/>
</dbReference>
<dbReference type="EMBL" id="JAAIII010000005">
    <property type="protein sequence ID" value="NMM94680.1"/>
    <property type="molecule type" value="Genomic_DNA"/>
</dbReference>
<feature type="domain" description="Helicase ATP-binding" evidence="1">
    <location>
        <begin position="496"/>
        <end position="669"/>
    </location>
</feature>
<keyword evidence="2" id="KW-0378">Hydrolase</keyword>
<dbReference type="CDD" id="cd17926">
    <property type="entry name" value="DEXHc_RE"/>
    <property type="match status" value="1"/>
</dbReference>
<dbReference type="PANTHER" id="PTHR47396">
    <property type="entry name" value="TYPE I RESTRICTION ENZYME ECOKI R PROTEIN"/>
    <property type="match status" value="1"/>
</dbReference>
<evidence type="ECO:0000313" key="2">
    <source>
        <dbReference type="EMBL" id="NMM94680.1"/>
    </source>
</evidence>
<dbReference type="GO" id="GO:0005829">
    <property type="term" value="C:cytosol"/>
    <property type="evidence" value="ECO:0007669"/>
    <property type="project" value="TreeGrafter"/>
</dbReference>